<evidence type="ECO:0000313" key="4">
    <source>
        <dbReference type="EMBL" id="SVE23564.1"/>
    </source>
</evidence>
<evidence type="ECO:0000256" key="3">
    <source>
        <dbReference type="ARBA" id="ARBA00022801"/>
    </source>
</evidence>
<gene>
    <name evidence="4" type="ORF">METZ01_LOCUS476418</name>
</gene>
<dbReference type="GO" id="GO:0009036">
    <property type="term" value="F:type II site-specific deoxyribonuclease activity"/>
    <property type="evidence" value="ECO:0007669"/>
    <property type="project" value="InterPro"/>
</dbReference>
<proteinExistence type="predicted"/>
<dbReference type="Gene3D" id="3.40.600.10">
    <property type="entry name" value="DNA mismatch repair MutH/Restriction endonuclease, type II"/>
    <property type="match status" value="1"/>
</dbReference>
<dbReference type="AlphaFoldDB" id="A0A383BUI8"/>
<dbReference type="GO" id="GO:0009307">
    <property type="term" value="P:DNA restriction-modification system"/>
    <property type="evidence" value="ECO:0007669"/>
    <property type="project" value="InterPro"/>
</dbReference>
<dbReference type="EMBL" id="UINC01203353">
    <property type="protein sequence ID" value="SVE23564.1"/>
    <property type="molecule type" value="Genomic_DNA"/>
</dbReference>
<evidence type="ECO:0000256" key="1">
    <source>
        <dbReference type="ARBA" id="ARBA00022722"/>
    </source>
</evidence>
<keyword evidence="1" id="KW-0540">Nuclease</keyword>
<protein>
    <submittedName>
        <fullName evidence="4">Uncharacterized protein</fullName>
    </submittedName>
</protein>
<keyword evidence="3" id="KW-0378">Hydrolase</keyword>
<accession>A0A383BUI8</accession>
<organism evidence="4">
    <name type="scientific">marine metagenome</name>
    <dbReference type="NCBI Taxonomy" id="408172"/>
    <lineage>
        <taxon>unclassified sequences</taxon>
        <taxon>metagenomes</taxon>
        <taxon>ecological metagenomes</taxon>
    </lineage>
</organism>
<evidence type="ECO:0000256" key="2">
    <source>
        <dbReference type="ARBA" id="ARBA00022759"/>
    </source>
</evidence>
<dbReference type="Pfam" id="PF09226">
    <property type="entry name" value="Endonuc-HincII"/>
    <property type="match status" value="1"/>
</dbReference>
<reference evidence="4" key="1">
    <citation type="submission" date="2018-05" db="EMBL/GenBank/DDBJ databases">
        <authorList>
            <person name="Lanie J.A."/>
            <person name="Ng W.-L."/>
            <person name="Kazmierczak K.M."/>
            <person name="Andrzejewski T.M."/>
            <person name="Davidsen T.M."/>
            <person name="Wayne K.J."/>
            <person name="Tettelin H."/>
            <person name="Glass J.I."/>
            <person name="Rusch D."/>
            <person name="Podicherti R."/>
            <person name="Tsui H.-C.T."/>
            <person name="Winkler M.E."/>
        </authorList>
    </citation>
    <scope>NUCLEOTIDE SEQUENCE</scope>
</reference>
<sequence length="103" mass="12358">VSDKKKQKELFGMRNYWFIGVYSKEKEVQEIHLKDLYKLNVEKITINFTAALQLQRHVKDMDQIQSQTSEQFIKKLATKVLEKWKPFSKKKTKEYEQYVAGLE</sequence>
<name>A0A383BUI8_9ZZZZ</name>
<dbReference type="InterPro" id="IPR015307">
    <property type="entry name" value="Restrct_endonuc_II_HincII"/>
</dbReference>
<dbReference type="InterPro" id="IPR037057">
    <property type="entry name" value="DNA_rep_MutH/T2_RE_sf"/>
</dbReference>
<feature type="non-terminal residue" evidence="4">
    <location>
        <position position="1"/>
    </location>
</feature>
<keyword evidence="2" id="KW-0255">Endonuclease</keyword>
<dbReference type="GO" id="GO:0003677">
    <property type="term" value="F:DNA binding"/>
    <property type="evidence" value="ECO:0007669"/>
    <property type="project" value="InterPro"/>
</dbReference>